<proteinExistence type="predicted"/>
<dbReference type="EMBL" id="BPQG01000026">
    <property type="protein sequence ID" value="GJD43963.1"/>
    <property type="molecule type" value="Genomic_DNA"/>
</dbReference>
<comment type="caution">
    <text evidence="1">The sequence shown here is derived from an EMBL/GenBank/DDBJ whole genome shotgun (WGS) entry which is preliminary data.</text>
</comment>
<protein>
    <submittedName>
        <fullName evidence="1">Uncharacterized protein</fullName>
    </submittedName>
</protein>
<accession>A0ABQ4QFJ7</accession>
<dbReference type="Proteomes" id="UP001055117">
    <property type="component" value="Unassembled WGS sequence"/>
</dbReference>
<sequence length="107" mass="11742">MRYANLIPHSHIARSADPRLTADARRVFTRAKAAVNVCTESAKHFSRTVAPLTRRDGTFDRSAIMRAATRAAQARMEVTGDAWGVCMSYALKGAWAAAKSSRLVRAH</sequence>
<name>A0ABQ4QFJ7_9HYPH</name>
<evidence type="ECO:0000313" key="2">
    <source>
        <dbReference type="Proteomes" id="UP001055117"/>
    </source>
</evidence>
<reference evidence="1 2" key="1">
    <citation type="journal article" date="2021" name="Front. Microbiol.">
        <title>Comprehensive Comparative Genomics and Phenotyping of Methylobacterium Species.</title>
        <authorList>
            <person name="Alessa O."/>
            <person name="Ogura Y."/>
            <person name="Fujitani Y."/>
            <person name="Takami H."/>
            <person name="Hayashi T."/>
            <person name="Sahin N."/>
            <person name="Tani A."/>
        </authorList>
    </citation>
    <scope>NUCLEOTIDE SEQUENCE [LARGE SCALE GENOMIC DNA]</scope>
    <source>
        <strain evidence="1 2">DSM 23679</strain>
    </source>
</reference>
<organism evidence="1 2">
    <name type="scientific">Methylobacterium cerastii</name>
    <dbReference type="NCBI Taxonomy" id="932741"/>
    <lineage>
        <taxon>Bacteria</taxon>
        <taxon>Pseudomonadati</taxon>
        <taxon>Pseudomonadota</taxon>
        <taxon>Alphaproteobacteria</taxon>
        <taxon>Hyphomicrobiales</taxon>
        <taxon>Methylobacteriaceae</taxon>
        <taxon>Methylobacterium</taxon>
    </lineage>
</organism>
<keyword evidence="2" id="KW-1185">Reference proteome</keyword>
<gene>
    <name evidence="1" type="ORF">AFCDBAGC_1825</name>
</gene>
<evidence type="ECO:0000313" key="1">
    <source>
        <dbReference type="EMBL" id="GJD43963.1"/>
    </source>
</evidence>
<dbReference type="RefSeq" id="WP_238271999.1">
    <property type="nucleotide sequence ID" value="NZ_BPQG01000026.1"/>
</dbReference>